<dbReference type="OrthoDB" id="9801102at2"/>
<name>E8X0K7_GRATM</name>
<organism evidence="2">
    <name type="scientific">Granulicella tundricola (strain ATCC BAA-1859 / DSM 23138 / MP5ACTX9)</name>
    <dbReference type="NCBI Taxonomy" id="1198114"/>
    <lineage>
        <taxon>Bacteria</taxon>
        <taxon>Pseudomonadati</taxon>
        <taxon>Acidobacteriota</taxon>
        <taxon>Terriglobia</taxon>
        <taxon>Terriglobales</taxon>
        <taxon>Acidobacteriaceae</taxon>
        <taxon>Granulicella</taxon>
    </lineage>
</organism>
<dbReference type="PANTHER" id="PTHR40266">
    <property type="entry name" value="TOXIN HIGB-1"/>
    <property type="match status" value="1"/>
</dbReference>
<protein>
    <submittedName>
        <fullName evidence="1">Plasmid maintenance system killer</fullName>
    </submittedName>
</protein>
<dbReference type="InterPro" id="IPR035093">
    <property type="entry name" value="RelE/ParE_toxin_dom_sf"/>
</dbReference>
<dbReference type="SUPFAM" id="SSF143011">
    <property type="entry name" value="RelE-like"/>
    <property type="match status" value="1"/>
</dbReference>
<dbReference type="AlphaFoldDB" id="E8X0K7"/>
<dbReference type="KEGG" id="acm:AciX9_1912"/>
<proteinExistence type="predicted"/>
<dbReference type="eggNOG" id="COG3549">
    <property type="taxonomic scope" value="Bacteria"/>
</dbReference>
<evidence type="ECO:0000313" key="2">
    <source>
        <dbReference type="Proteomes" id="UP000000343"/>
    </source>
</evidence>
<dbReference type="Gene3D" id="3.30.2310.20">
    <property type="entry name" value="RelE-like"/>
    <property type="match status" value="1"/>
</dbReference>
<reference evidence="2" key="1">
    <citation type="submission" date="2011-01" db="EMBL/GenBank/DDBJ databases">
        <title>Complete sequence of chromosome of Acidobacterium sp. MP5ACTX9.</title>
        <authorList>
            <consortium name="US DOE Joint Genome Institute"/>
            <person name="Lucas S."/>
            <person name="Copeland A."/>
            <person name="Lapidus A."/>
            <person name="Cheng J.-F."/>
            <person name="Goodwin L."/>
            <person name="Pitluck S."/>
            <person name="Teshima H."/>
            <person name="Detter J.C."/>
            <person name="Han C."/>
            <person name="Tapia R."/>
            <person name="Land M."/>
            <person name="Hauser L."/>
            <person name="Kyrpides N."/>
            <person name="Ivanova N."/>
            <person name="Ovchinnikova G."/>
            <person name="Pagani I."/>
            <person name="Rawat S.R."/>
            <person name="Mannisto M."/>
            <person name="Haggblom M.M."/>
            <person name="Woyke T."/>
        </authorList>
    </citation>
    <scope>NUCLEOTIDE SEQUENCE [LARGE SCALE GENOMIC DNA]</scope>
    <source>
        <strain evidence="2">MP5ACTX9</strain>
    </source>
</reference>
<dbReference type="Proteomes" id="UP000000343">
    <property type="component" value="Chromosome"/>
</dbReference>
<dbReference type="PANTHER" id="PTHR40266:SF2">
    <property type="entry name" value="TOXIN HIGB-1"/>
    <property type="match status" value="1"/>
</dbReference>
<accession>E8X0K7</accession>
<sequence>MIRTFKHAGLERFFMTGSKAGIQPIHAKRLSELLGALNAAATAEDLNAPSYRLHALKHDRAGDWSITVQANWRITFRFEGSDAILVNYEDYH</sequence>
<dbReference type="InterPro" id="IPR007711">
    <property type="entry name" value="HigB-1"/>
</dbReference>
<dbReference type="PaxDb" id="1198114-AciX9_1912"/>
<gene>
    <name evidence="1" type="ordered locus">AciX9_1912</name>
</gene>
<dbReference type="RefSeq" id="WP_013580277.1">
    <property type="nucleotide sequence ID" value="NC_015064.1"/>
</dbReference>
<evidence type="ECO:0000313" key="1">
    <source>
        <dbReference type="EMBL" id="ADW68958.1"/>
    </source>
</evidence>
<dbReference type="STRING" id="1198114.AciX9_1912"/>
<keyword evidence="2" id="KW-1185">Reference proteome</keyword>
<dbReference type="EMBL" id="CP002480">
    <property type="protein sequence ID" value="ADW68958.1"/>
    <property type="molecule type" value="Genomic_DNA"/>
</dbReference>
<dbReference type="HOGENOM" id="CLU_155111_0_0_0"/>
<dbReference type="Pfam" id="PF05015">
    <property type="entry name" value="HigB-like_toxin"/>
    <property type="match status" value="1"/>
</dbReference>